<gene>
    <name evidence="2" type="ORF">Plil01_000360200</name>
</gene>
<comment type="caution">
    <text evidence="2">The sequence shown here is derived from an EMBL/GenBank/DDBJ whole genome shotgun (WGS) entry which is preliminary data.</text>
</comment>
<evidence type="ECO:0000313" key="3">
    <source>
        <dbReference type="Proteomes" id="UP001165083"/>
    </source>
</evidence>
<feature type="region of interest" description="Disordered" evidence="1">
    <location>
        <begin position="1"/>
        <end position="35"/>
    </location>
</feature>
<accession>A0A9W6WQS5</accession>
<dbReference type="EMBL" id="BSXW01000142">
    <property type="protein sequence ID" value="GMF13088.1"/>
    <property type="molecule type" value="Genomic_DNA"/>
</dbReference>
<organism evidence="2 3">
    <name type="scientific">Phytophthora lilii</name>
    <dbReference type="NCBI Taxonomy" id="2077276"/>
    <lineage>
        <taxon>Eukaryota</taxon>
        <taxon>Sar</taxon>
        <taxon>Stramenopiles</taxon>
        <taxon>Oomycota</taxon>
        <taxon>Peronosporomycetes</taxon>
        <taxon>Peronosporales</taxon>
        <taxon>Peronosporaceae</taxon>
        <taxon>Phytophthora</taxon>
    </lineage>
</organism>
<dbReference type="AlphaFoldDB" id="A0A9W6WQS5"/>
<proteinExistence type="predicted"/>
<evidence type="ECO:0000313" key="2">
    <source>
        <dbReference type="EMBL" id="GMF13088.1"/>
    </source>
</evidence>
<sequence>MRKREYDEYDKYDEFDENEENEESTEEETKDEMQKPPLKAAKIMATCVFCGKEFTVRGMKRHHSKCSEKQAADKAAAKKTRAYNYSIICEAIFENILTFLGNQTLTKLQSITGDHYTQCEPELAKYCCKCEEDNPVIRGGLCRKCNYQPCRVAKKDAMRIYGVRERDLYHIRRDRGYYGQFNGFDLEKHMIKTCGSKMGWVRYIAKRDARKKARQAAKHRKEREAMAFLKPLAPEFASYAEEIDFVEFDKKCVEKCIQRYEALTAALEEHGIKLRADSRICKAFITAGNGTVEEMVDAMEEKAFLFTHTNYALRCKKLIENYRESSEFNPGDDLRLATRHQRYETRIKICVQYLENHKGLVLPRRWEKCRARFDEEVASGGDARDRMHHIYGG</sequence>
<protein>
    <submittedName>
        <fullName evidence="2">Unnamed protein product</fullName>
    </submittedName>
</protein>
<reference evidence="2" key="1">
    <citation type="submission" date="2023-04" db="EMBL/GenBank/DDBJ databases">
        <title>Phytophthora lilii NBRC 32176.</title>
        <authorList>
            <person name="Ichikawa N."/>
            <person name="Sato H."/>
            <person name="Tonouchi N."/>
        </authorList>
    </citation>
    <scope>NUCLEOTIDE SEQUENCE</scope>
    <source>
        <strain evidence="2">NBRC 32176</strain>
    </source>
</reference>
<keyword evidence="3" id="KW-1185">Reference proteome</keyword>
<dbReference type="Proteomes" id="UP001165083">
    <property type="component" value="Unassembled WGS sequence"/>
</dbReference>
<evidence type="ECO:0000256" key="1">
    <source>
        <dbReference type="SAM" id="MobiDB-lite"/>
    </source>
</evidence>
<feature type="compositionally biased region" description="Acidic residues" evidence="1">
    <location>
        <begin position="7"/>
        <end position="30"/>
    </location>
</feature>
<name>A0A9W6WQS5_9STRA</name>
<dbReference type="OrthoDB" id="118475at2759"/>